<feature type="domain" description="Pseudouridine synthase RsuA/RluA-like" evidence="2">
    <location>
        <begin position="21"/>
        <end position="186"/>
    </location>
</feature>
<accession>A0A7R8UR19</accession>
<dbReference type="PANTHER" id="PTHR21600">
    <property type="entry name" value="MITOCHONDRIAL RNA PSEUDOURIDINE SYNTHASE"/>
    <property type="match status" value="1"/>
</dbReference>
<dbReference type="CDD" id="cd02869">
    <property type="entry name" value="PseudoU_synth_RluA_like"/>
    <property type="match status" value="1"/>
</dbReference>
<dbReference type="InParanoid" id="A0A7R8UR19"/>
<evidence type="ECO:0000313" key="4">
    <source>
        <dbReference type="Proteomes" id="UP000594454"/>
    </source>
</evidence>
<dbReference type="AlphaFoldDB" id="A0A7R8UR19"/>
<dbReference type="OrthoDB" id="418349at2759"/>
<dbReference type="GO" id="GO:0003723">
    <property type="term" value="F:RNA binding"/>
    <property type="evidence" value="ECO:0007669"/>
    <property type="project" value="InterPro"/>
</dbReference>
<evidence type="ECO:0000256" key="1">
    <source>
        <dbReference type="ARBA" id="ARBA00010876"/>
    </source>
</evidence>
<dbReference type="PANTHER" id="PTHR21600:SF87">
    <property type="entry name" value="RNA PSEUDOURIDYLATE SYNTHASE DOMAIN-CONTAINING PROTEIN 1"/>
    <property type="match status" value="1"/>
</dbReference>
<evidence type="ECO:0000313" key="3">
    <source>
        <dbReference type="EMBL" id="CAD7085048.1"/>
    </source>
</evidence>
<protein>
    <recommendedName>
        <fullName evidence="2">Pseudouridine synthase RsuA/RluA-like domain-containing protein</fullName>
    </recommendedName>
</protein>
<organism evidence="3 4">
    <name type="scientific">Hermetia illucens</name>
    <name type="common">Black soldier fly</name>
    <dbReference type="NCBI Taxonomy" id="343691"/>
    <lineage>
        <taxon>Eukaryota</taxon>
        <taxon>Metazoa</taxon>
        <taxon>Ecdysozoa</taxon>
        <taxon>Arthropoda</taxon>
        <taxon>Hexapoda</taxon>
        <taxon>Insecta</taxon>
        <taxon>Pterygota</taxon>
        <taxon>Neoptera</taxon>
        <taxon>Endopterygota</taxon>
        <taxon>Diptera</taxon>
        <taxon>Brachycera</taxon>
        <taxon>Stratiomyomorpha</taxon>
        <taxon>Stratiomyidae</taxon>
        <taxon>Hermetiinae</taxon>
        <taxon>Hermetia</taxon>
    </lineage>
</organism>
<keyword evidence="4" id="KW-1185">Reference proteome</keyword>
<dbReference type="SUPFAM" id="SSF55120">
    <property type="entry name" value="Pseudouridine synthase"/>
    <property type="match status" value="1"/>
</dbReference>
<dbReference type="InterPro" id="IPR006145">
    <property type="entry name" value="PsdUridine_synth_RsuA/RluA"/>
</dbReference>
<proteinExistence type="inferred from homology"/>
<reference evidence="3 4" key="1">
    <citation type="submission" date="2020-11" db="EMBL/GenBank/DDBJ databases">
        <authorList>
            <person name="Wallbank WR R."/>
            <person name="Pardo Diaz C."/>
            <person name="Kozak K."/>
            <person name="Martin S."/>
            <person name="Jiggins C."/>
            <person name="Moest M."/>
            <person name="Warren A I."/>
            <person name="Generalovic N T."/>
            <person name="Byers J.R.P. K."/>
            <person name="Montejo-Kovacevich G."/>
            <person name="Yen C E."/>
        </authorList>
    </citation>
    <scope>NUCLEOTIDE SEQUENCE [LARGE SCALE GENOMIC DNA]</scope>
</reference>
<dbReference type="GO" id="GO:0009982">
    <property type="term" value="F:pseudouridine synthase activity"/>
    <property type="evidence" value="ECO:0007669"/>
    <property type="project" value="InterPro"/>
</dbReference>
<dbReference type="Gene3D" id="3.30.2350.10">
    <property type="entry name" value="Pseudouridine synthase"/>
    <property type="match status" value="1"/>
</dbReference>
<comment type="similarity">
    <text evidence="1">Belongs to the pseudouridine synthase RluA family.</text>
</comment>
<dbReference type="InterPro" id="IPR020103">
    <property type="entry name" value="PsdUridine_synth_cat_dom_sf"/>
</dbReference>
<dbReference type="InterPro" id="IPR050188">
    <property type="entry name" value="RluA_PseudoU_synthase"/>
</dbReference>
<dbReference type="Proteomes" id="UP000594454">
    <property type="component" value="Chromosome 3"/>
</dbReference>
<sequence>MDQSREPVLHQNTFLLHRSENFLVIDKPPDLLINSNDYRKISVQTILREQFPELKDSSLTHEFYFAHRLDYSTSGILCIPLNKVSCTAVSKAFEHRTSKKYYIALLNGHVNQKFTTVDIEIGDDSRYEKTNKKMCTTSELEFCKNPRKCVTHIVVLEKGSYNNREATKVLIKPITGRRHQIRVHCQIIGHPIIGDYTYGLAEDKLVPRMFLHAIKLVIPNTVEGIEVETRDPFNEHFLPEWKPYSEVPTELEDAYSSFDERN</sequence>
<evidence type="ECO:0000259" key="2">
    <source>
        <dbReference type="Pfam" id="PF00849"/>
    </source>
</evidence>
<dbReference type="Pfam" id="PF00849">
    <property type="entry name" value="PseudoU_synth_2"/>
    <property type="match status" value="1"/>
</dbReference>
<name>A0A7R8UR19_HERIL</name>
<gene>
    <name evidence="3" type="ORF">HERILL_LOCUS7914</name>
</gene>
<dbReference type="GO" id="GO:0000455">
    <property type="term" value="P:enzyme-directed rRNA pseudouridine synthesis"/>
    <property type="evidence" value="ECO:0007669"/>
    <property type="project" value="TreeGrafter"/>
</dbReference>
<dbReference type="EMBL" id="LR899011">
    <property type="protein sequence ID" value="CAD7085048.1"/>
    <property type="molecule type" value="Genomic_DNA"/>
</dbReference>